<organism evidence="1 2">
    <name type="scientific">Deinococcus cellulosilyticus (strain DSM 18568 / NBRC 106333 / KACC 11606 / 5516J-15)</name>
    <dbReference type="NCBI Taxonomy" id="1223518"/>
    <lineage>
        <taxon>Bacteria</taxon>
        <taxon>Thermotogati</taxon>
        <taxon>Deinococcota</taxon>
        <taxon>Deinococci</taxon>
        <taxon>Deinococcales</taxon>
        <taxon>Deinococcaceae</taxon>
        <taxon>Deinococcus</taxon>
    </lineage>
</organism>
<sequence length="119" mass="13438">MHPMPTHHVYSVPPEVALKCCKFADLHQPFGPRFQSFSRPELLRVAREVFRCITEGHEPQDEEDLVDCIMQTAAEKQSHQLFMLQLSGNVVQGFVLLVPNKNLSRLQQVLSAACLPVSV</sequence>
<protein>
    <submittedName>
        <fullName evidence="1">Uncharacterized protein</fullName>
    </submittedName>
</protein>
<name>A0A511NBD8_DEIC1</name>
<dbReference type="RefSeq" id="WP_146891393.1">
    <property type="nucleotide sequence ID" value="NZ_BJXB01000047.1"/>
</dbReference>
<comment type="caution">
    <text evidence="1">The sequence shown here is derived from an EMBL/GenBank/DDBJ whole genome shotgun (WGS) entry which is preliminary data.</text>
</comment>
<evidence type="ECO:0000313" key="2">
    <source>
        <dbReference type="Proteomes" id="UP000321306"/>
    </source>
</evidence>
<evidence type="ECO:0000313" key="1">
    <source>
        <dbReference type="EMBL" id="GEM49907.1"/>
    </source>
</evidence>
<reference evidence="1 2" key="1">
    <citation type="submission" date="2019-07" db="EMBL/GenBank/DDBJ databases">
        <title>Whole genome shotgun sequence of Deinococcus cellulosilyticus NBRC 106333.</title>
        <authorList>
            <person name="Hosoyama A."/>
            <person name="Uohara A."/>
            <person name="Ohji S."/>
            <person name="Ichikawa N."/>
        </authorList>
    </citation>
    <scope>NUCLEOTIDE SEQUENCE [LARGE SCALE GENOMIC DNA]</scope>
    <source>
        <strain evidence="1 2">NBRC 106333</strain>
    </source>
</reference>
<proteinExistence type="predicted"/>
<dbReference type="OrthoDB" id="76075at2"/>
<gene>
    <name evidence="1" type="ORF">DC3_55420</name>
</gene>
<dbReference type="EMBL" id="BJXB01000047">
    <property type="protein sequence ID" value="GEM49907.1"/>
    <property type="molecule type" value="Genomic_DNA"/>
</dbReference>
<accession>A0A511NBD8</accession>
<dbReference type="Proteomes" id="UP000321306">
    <property type="component" value="Unassembled WGS sequence"/>
</dbReference>
<keyword evidence="2" id="KW-1185">Reference proteome</keyword>
<dbReference type="AlphaFoldDB" id="A0A511NBD8"/>